<evidence type="ECO:0000259" key="1">
    <source>
        <dbReference type="Pfam" id="PF01636"/>
    </source>
</evidence>
<dbReference type="InterPro" id="IPR053931">
    <property type="entry name" value="RapZ_C"/>
</dbReference>
<dbReference type="Gene3D" id="3.90.1200.10">
    <property type="match status" value="1"/>
</dbReference>
<dbReference type="SUPFAM" id="SSF56112">
    <property type="entry name" value="Protein kinase-like (PK-like)"/>
    <property type="match status" value="1"/>
</dbReference>
<keyword evidence="4" id="KW-1185">Reference proteome</keyword>
<dbReference type="RefSeq" id="WP_345079171.1">
    <property type="nucleotide sequence ID" value="NZ_BAABFA010000007.1"/>
</dbReference>
<dbReference type="InterPro" id="IPR005337">
    <property type="entry name" value="RapZ-like"/>
</dbReference>
<name>A0ABP8NA00_9BACT</name>
<feature type="domain" description="RapZ C-terminal" evidence="2">
    <location>
        <begin position="359"/>
        <end position="480"/>
    </location>
</feature>
<dbReference type="PANTHER" id="PTHR30448">
    <property type="entry name" value="RNASE ADAPTER PROTEIN RAPZ"/>
    <property type="match status" value="1"/>
</dbReference>
<dbReference type="EMBL" id="BAABFA010000007">
    <property type="protein sequence ID" value="GAA4462409.1"/>
    <property type="molecule type" value="Genomic_DNA"/>
</dbReference>
<dbReference type="Pfam" id="PF01636">
    <property type="entry name" value="APH"/>
    <property type="match status" value="1"/>
</dbReference>
<dbReference type="Pfam" id="PF22740">
    <property type="entry name" value="PapZ_C"/>
    <property type="match status" value="1"/>
</dbReference>
<evidence type="ECO:0000259" key="2">
    <source>
        <dbReference type="Pfam" id="PF22740"/>
    </source>
</evidence>
<gene>
    <name evidence="3" type="ORF">GCM10023093_08950</name>
</gene>
<reference evidence="4" key="1">
    <citation type="journal article" date="2019" name="Int. J. Syst. Evol. Microbiol.">
        <title>The Global Catalogue of Microorganisms (GCM) 10K type strain sequencing project: providing services to taxonomists for standard genome sequencing and annotation.</title>
        <authorList>
            <consortium name="The Broad Institute Genomics Platform"/>
            <consortium name="The Broad Institute Genome Sequencing Center for Infectious Disease"/>
            <person name="Wu L."/>
            <person name="Ma J."/>
        </authorList>
    </citation>
    <scope>NUCLEOTIDE SEQUENCE [LARGE SCALE GENOMIC DNA]</scope>
    <source>
        <strain evidence="4">JCM 32105</strain>
    </source>
</reference>
<dbReference type="Gene3D" id="3.30.200.20">
    <property type="entry name" value="Phosphorylase Kinase, domain 1"/>
    <property type="match status" value="1"/>
</dbReference>
<dbReference type="PANTHER" id="PTHR30448:SF0">
    <property type="entry name" value="RNASE ADAPTER PROTEIN RAPZ"/>
    <property type="match status" value="1"/>
</dbReference>
<dbReference type="Proteomes" id="UP001500067">
    <property type="component" value="Unassembled WGS sequence"/>
</dbReference>
<protein>
    <submittedName>
        <fullName evidence="3">RNase adapter RapZ</fullName>
    </submittedName>
</protein>
<dbReference type="InterPro" id="IPR002575">
    <property type="entry name" value="Aminoglycoside_PTrfase"/>
</dbReference>
<evidence type="ECO:0000313" key="3">
    <source>
        <dbReference type="EMBL" id="GAA4462409.1"/>
    </source>
</evidence>
<sequence length="499" mass="57457">MSMIANKATTAQITATLEKLFEEHFDKKPESIEALAVSGSDRRYYRITSGSTVAIGTYNTNVAENNTYFYFTELFRRHQINVPEIYHRSKDRRAYLQQDVGKTTLFDLVIKEGYTENVRKLYHKALAQLAKVQWVAGREADYKQCFSARQFDEKAIMSDLLYFKYYFADLQGIPYDRSLLISEMELLSKDLGRVQPQTFMYRDFQSRNIMVHEGKLYFIDFQGGMQGPPQYDIASLLWQARAQLPAPWKEDLLNSYIASLADLHVPRMDEIYFRRGYVQFVLVRLLQVLGAYGFRGLLQHKAHFITSIGPALKNLETFLSGHPQTPNYPELRSLLEKITSRDMQDRYATAITDKEPKLEIQVCSFSYKGGIPKASGPHGGGYVFDCRGLLNPGRYAAYKYLTGNDELVKQFLERETRMPDFMNHVYALVSINVEDYIARGFEQLSISFGCTGGQHRSVYAANELAKHLRARYNVKVEVTHLNEKKWLLADEQPTDTNAH</sequence>
<comment type="caution">
    <text evidence="3">The sequence shown here is derived from an EMBL/GenBank/DDBJ whole genome shotgun (WGS) entry which is preliminary data.</text>
</comment>
<evidence type="ECO:0000313" key="4">
    <source>
        <dbReference type="Proteomes" id="UP001500067"/>
    </source>
</evidence>
<proteinExistence type="predicted"/>
<dbReference type="InterPro" id="IPR011009">
    <property type="entry name" value="Kinase-like_dom_sf"/>
</dbReference>
<feature type="domain" description="Aminoglycoside phosphotransferase" evidence="1">
    <location>
        <begin position="35"/>
        <end position="261"/>
    </location>
</feature>
<organism evidence="3 4">
    <name type="scientific">Nemorincola caseinilytica</name>
    <dbReference type="NCBI Taxonomy" id="2054315"/>
    <lineage>
        <taxon>Bacteria</taxon>
        <taxon>Pseudomonadati</taxon>
        <taxon>Bacteroidota</taxon>
        <taxon>Chitinophagia</taxon>
        <taxon>Chitinophagales</taxon>
        <taxon>Chitinophagaceae</taxon>
        <taxon>Nemorincola</taxon>
    </lineage>
</organism>
<accession>A0ABP8NA00</accession>